<dbReference type="InterPro" id="IPR054608">
    <property type="entry name" value="SYY-like_C"/>
</dbReference>
<dbReference type="SMART" id="SM00363">
    <property type="entry name" value="S4"/>
    <property type="match status" value="1"/>
</dbReference>
<keyword evidence="14" id="KW-1185">Reference proteome</keyword>
<dbReference type="PANTHER" id="PTHR11766">
    <property type="entry name" value="TYROSYL-TRNA SYNTHETASE"/>
    <property type="match status" value="1"/>
</dbReference>
<dbReference type="CDD" id="cd00165">
    <property type="entry name" value="S4"/>
    <property type="match status" value="1"/>
</dbReference>
<dbReference type="GO" id="GO:0005829">
    <property type="term" value="C:cytosol"/>
    <property type="evidence" value="ECO:0007669"/>
    <property type="project" value="TreeGrafter"/>
</dbReference>
<comment type="subunit">
    <text evidence="1 10">Homodimer.</text>
</comment>
<keyword evidence="4 10" id="KW-0547">Nucleotide-binding</keyword>
<reference evidence="13 14" key="1">
    <citation type="submission" date="2014-07" db="EMBL/GenBank/DDBJ databases">
        <authorList>
            <person name="McCorrison J."/>
            <person name="Sanka R."/>
            <person name="Torralba M."/>
            <person name="Gillis M."/>
            <person name="Haft D.H."/>
            <person name="Methe B."/>
            <person name="Sutton G."/>
            <person name="Nelson K.E."/>
        </authorList>
    </citation>
    <scope>NUCLEOTIDE SEQUENCE [LARGE SCALE GENOMIC DNA]</scope>
    <source>
        <strain evidence="13 14">DNF00314</strain>
    </source>
</reference>
<organism evidence="13 14">
    <name type="scientific">Veillonella montpellierensis DNF00314</name>
    <dbReference type="NCBI Taxonomy" id="1401067"/>
    <lineage>
        <taxon>Bacteria</taxon>
        <taxon>Bacillati</taxon>
        <taxon>Bacillota</taxon>
        <taxon>Negativicutes</taxon>
        <taxon>Veillonellales</taxon>
        <taxon>Veillonellaceae</taxon>
        <taxon>Veillonella</taxon>
    </lineage>
</organism>
<dbReference type="AlphaFoldDB" id="A0A096AMM5"/>
<proteinExistence type="inferred from homology"/>
<dbReference type="InterPro" id="IPR036986">
    <property type="entry name" value="S4_RNA-bd_sf"/>
</dbReference>
<evidence type="ECO:0000259" key="12">
    <source>
        <dbReference type="SMART" id="SM00363"/>
    </source>
</evidence>
<keyword evidence="8 10" id="KW-0030">Aminoacyl-tRNA synthetase</keyword>
<dbReference type="InterPro" id="IPR002942">
    <property type="entry name" value="S4_RNA-bd"/>
</dbReference>
<dbReference type="GO" id="GO:0005524">
    <property type="term" value="F:ATP binding"/>
    <property type="evidence" value="ECO:0007669"/>
    <property type="project" value="UniProtKB-UniRule"/>
</dbReference>
<dbReference type="Gene3D" id="3.10.290.10">
    <property type="entry name" value="RNA-binding S4 domain"/>
    <property type="match status" value="1"/>
</dbReference>
<dbReference type="InterPro" id="IPR014729">
    <property type="entry name" value="Rossmann-like_a/b/a_fold"/>
</dbReference>
<dbReference type="GO" id="GO:0003723">
    <property type="term" value="F:RNA binding"/>
    <property type="evidence" value="ECO:0007669"/>
    <property type="project" value="UniProtKB-KW"/>
</dbReference>
<dbReference type="Pfam" id="PF00579">
    <property type="entry name" value="tRNA-synt_1b"/>
    <property type="match status" value="1"/>
</dbReference>
<dbReference type="SUPFAM" id="SSF55174">
    <property type="entry name" value="Alpha-L RNA-binding motif"/>
    <property type="match status" value="1"/>
</dbReference>
<dbReference type="PRINTS" id="PR01040">
    <property type="entry name" value="TRNASYNTHTYR"/>
</dbReference>
<sequence length="403" mass="45281">MISAEEQLRIIKHGVSELIPEDGFKKKLETAVRENKPLIIKLGLDPTAPDIHLGHTVVLRKLKVFQDLGHQIVILIGDFTARIGDPTGKSVTRPPLSAEDVERNAATYKEQIFRILDPNKTIVRYNSEWLSTLSFEDVLKLAGKYTVARMLEREDFHKRYTEGRPIGVHEFMYPLMQGYDSVSLQADVEFGGTDQTFNLLMGRHLQEEYGQEPQTIITMPILEGLDGVQKMSKSLGNYIGISEAPNDMYGKAMSIPDELMERYITFVSAYSIDEQDAFIQDIKTGAIHPRDAKMKLAHHIVSLYHGSEAADGAQEQFVTVFQKRALPSDIPEHSMAITTEPTFIPQFLTDVGLTASNGEARRSIKAGAFKINGEKCNLENVQLEDGMILQVGKRKFIKIVFEN</sequence>
<dbReference type="NCBIfam" id="TIGR00234">
    <property type="entry name" value="tyrS"/>
    <property type="match status" value="1"/>
</dbReference>
<dbReference type="SUPFAM" id="SSF52374">
    <property type="entry name" value="Nucleotidylyl transferase"/>
    <property type="match status" value="1"/>
</dbReference>
<dbReference type="FunFam" id="3.40.50.620:FF:000061">
    <property type="entry name" value="Tyrosine--tRNA ligase"/>
    <property type="match status" value="1"/>
</dbReference>
<dbReference type="EC" id="6.1.1.1" evidence="10"/>
<evidence type="ECO:0000256" key="8">
    <source>
        <dbReference type="ARBA" id="ARBA00023146"/>
    </source>
</evidence>
<dbReference type="Pfam" id="PF22421">
    <property type="entry name" value="SYY_C-terminal"/>
    <property type="match status" value="1"/>
</dbReference>
<comment type="similarity">
    <text evidence="10">Belongs to the class-I aminoacyl-tRNA synthetase family. TyrS type 2 subfamily.</text>
</comment>
<dbReference type="RefSeq" id="WP_028257270.1">
    <property type="nucleotide sequence ID" value="NZ_JRNT01000006.1"/>
</dbReference>
<dbReference type="InterPro" id="IPR002307">
    <property type="entry name" value="Tyr-tRNA-ligase"/>
</dbReference>
<dbReference type="InterPro" id="IPR001412">
    <property type="entry name" value="aa-tRNA-synth_I_CS"/>
</dbReference>
<feature type="short sequence motif" description="'KMSKS' region" evidence="10">
    <location>
        <begin position="230"/>
        <end position="234"/>
    </location>
</feature>
<dbReference type="CDD" id="cd00805">
    <property type="entry name" value="TyrRS_core"/>
    <property type="match status" value="1"/>
</dbReference>
<evidence type="ECO:0000256" key="10">
    <source>
        <dbReference type="HAMAP-Rule" id="MF_02007"/>
    </source>
</evidence>
<protein>
    <recommendedName>
        <fullName evidence="10">Tyrosine--tRNA ligase</fullName>
        <ecNumber evidence="10">6.1.1.1</ecNumber>
    </recommendedName>
    <alternativeName>
        <fullName evidence="10">Tyrosyl-tRNA synthetase</fullName>
        <shortName evidence="10">TyrRS</shortName>
    </alternativeName>
</protein>
<feature type="short sequence motif" description="'HIGH' region" evidence="10">
    <location>
        <begin position="46"/>
        <end position="55"/>
    </location>
</feature>
<comment type="catalytic activity">
    <reaction evidence="9 10">
        <text>tRNA(Tyr) + L-tyrosine + ATP = L-tyrosyl-tRNA(Tyr) + AMP + diphosphate + H(+)</text>
        <dbReference type="Rhea" id="RHEA:10220"/>
        <dbReference type="Rhea" id="RHEA-COMP:9706"/>
        <dbReference type="Rhea" id="RHEA-COMP:9707"/>
        <dbReference type="ChEBI" id="CHEBI:15378"/>
        <dbReference type="ChEBI" id="CHEBI:30616"/>
        <dbReference type="ChEBI" id="CHEBI:33019"/>
        <dbReference type="ChEBI" id="CHEBI:58315"/>
        <dbReference type="ChEBI" id="CHEBI:78442"/>
        <dbReference type="ChEBI" id="CHEBI:78536"/>
        <dbReference type="ChEBI" id="CHEBI:456215"/>
        <dbReference type="EC" id="6.1.1.1"/>
    </reaction>
</comment>
<comment type="caution">
    <text evidence="13">The sequence shown here is derived from an EMBL/GenBank/DDBJ whole genome shotgun (WGS) entry which is preliminary data.</text>
</comment>
<feature type="domain" description="RNA-binding S4" evidence="12">
    <location>
        <begin position="342"/>
        <end position="403"/>
    </location>
</feature>
<dbReference type="InterPro" id="IPR002305">
    <property type="entry name" value="aa-tRNA-synth_Ic"/>
</dbReference>
<gene>
    <name evidence="10" type="primary">tyrS</name>
    <name evidence="13" type="ORF">HMPREF0872_02245</name>
</gene>
<name>A0A096AMM5_9FIRM</name>
<evidence type="ECO:0000256" key="6">
    <source>
        <dbReference type="ARBA" id="ARBA00022884"/>
    </source>
</evidence>
<evidence type="ECO:0000256" key="2">
    <source>
        <dbReference type="ARBA" id="ARBA00022490"/>
    </source>
</evidence>
<evidence type="ECO:0000256" key="3">
    <source>
        <dbReference type="ARBA" id="ARBA00022598"/>
    </source>
</evidence>
<evidence type="ECO:0000313" key="14">
    <source>
        <dbReference type="Proteomes" id="UP000029628"/>
    </source>
</evidence>
<dbReference type="PROSITE" id="PS50889">
    <property type="entry name" value="S4"/>
    <property type="match status" value="1"/>
</dbReference>
<keyword evidence="2 10" id="KW-0963">Cytoplasm</keyword>
<dbReference type="Gene3D" id="1.10.240.10">
    <property type="entry name" value="Tyrosyl-Transfer RNA Synthetase"/>
    <property type="match status" value="1"/>
</dbReference>
<dbReference type="InterPro" id="IPR024088">
    <property type="entry name" value="Tyr-tRNA-ligase_bac-type"/>
</dbReference>
<accession>A0A096AMM5</accession>
<comment type="function">
    <text evidence="10">Catalyzes the attachment of tyrosine to tRNA(Tyr) in a two-step reaction: tyrosine is first activated by ATP to form Tyr-AMP and then transferred to the acceptor end of tRNA(Tyr).</text>
</comment>
<dbReference type="FunFam" id="1.10.240.10:FF:000006">
    <property type="entry name" value="Tyrosine--tRNA ligase"/>
    <property type="match status" value="1"/>
</dbReference>
<comment type="subcellular location">
    <subcellularLocation>
        <location evidence="10">Cytoplasm</location>
    </subcellularLocation>
</comment>
<evidence type="ECO:0000256" key="5">
    <source>
        <dbReference type="ARBA" id="ARBA00022840"/>
    </source>
</evidence>
<evidence type="ECO:0000256" key="4">
    <source>
        <dbReference type="ARBA" id="ARBA00022741"/>
    </source>
</evidence>
<keyword evidence="6 11" id="KW-0694">RNA-binding</keyword>
<keyword evidence="3 10" id="KW-0436">Ligase</keyword>
<feature type="binding site" evidence="10">
    <location>
        <position position="233"/>
    </location>
    <ligand>
        <name>ATP</name>
        <dbReference type="ChEBI" id="CHEBI:30616"/>
    </ligand>
</feature>
<keyword evidence="5 10" id="KW-0067">ATP-binding</keyword>
<keyword evidence="7 10" id="KW-0648">Protein biosynthesis</keyword>
<evidence type="ECO:0000313" key="13">
    <source>
        <dbReference type="EMBL" id="KGF47931.1"/>
    </source>
</evidence>
<dbReference type="PANTHER" id="PTHR11766:SF1">
    <property type="entry name" value="TYROSINE--TRNA LIGASE"/>
    <property type="match status" value="1"/>
</dbReference>
<evidence type="ECO:0000256" key="1">
    <source>
        <dbReference type="ARBA" id="ARBA00011738"/>
    </source>
</evidence>
<dbReference type="Proteomes" id="UP000029628">
    <property type="component" value="Unassembled WGS sequence"/>
</dbReference>
<dbReference type="GO" id="GO:0006437">
    <property type="term" value="P:tyrosyl-tRNA aminoacylation"/>
    <property type="evidence" value="ECO:0007669"/>
    <property type="project" value="UniProtKB-UniRule"/>
</dbReference>
<evidence type="ECO:0000256" key="7">
    <source>
        <dbReference type="ARBA" id="ARBA00022917"/>
    </source>
</evidence>
<dbReference type="InterPro" id="IPR024108">
    <property type="entry name" value="Tyr-tRNA-ligase_bac_2"/>
</dbReference>
<dbReference type="eggNOG" id="COG0162">
    <property type="taxonomic scope" value="Bacteria"/>
</dbReference>
<evidence type="ECO:0000256" key="9">
    <source>
        <dbReference type="ARBA" id="ARBA00048248"/>
    </source>
</evidence>
<dbReference type="PROSITE" id="PS00178">
    <property type="entry name" value="AA_TRNA_LIGASE_I"/>
    <property type="match status" value="1"/>
</dbReference>
<evidence type="ECO:0000256" key="11">
    <source>
        <dbReference type="PROSITE-ProRule" id="PRU00182"/>
    </source>
</evidence>
<dbReference type="GO" id="GO:0004831">
    <property type="term" value="F:tyrosine-tRNA ligase activity"/>
    <property type="evidence" value="ECO:0007669"/>
    <property type="project" value="UniProtKB-UniRule"/>
</dbReference>
<dbReference type="Gene3D" id="3.40.50.620">
    <property type="entry name" value="HUPs"/>
    <property type="match status" value="1"/>
</dbReference>
<dbReference type="HAMAP" id="MF_02007">
    <property type="entry name" value="Tyr_tRNA_synth_type2"/>
    <property type="match status" value="1"/>
</dbReference>
<dbReference type="EMBL" id="JRNT01000006">
    <property type="protein sequence ID" value="KGF47931.1"/>
    <property type="molecule type" value="Genomic_DNA"/>
</dbReference>